<evidence type="ECO:0000313" key="17">
    <source>
        <dbReference type="Proteomes" id="UP000306888"/>
    </source>
</evidence>
<dbReference type="CDD" id="cd00082">
    <property type="entry name" value="HisKA"/>
    <property type="match status" value="1"/>
</dbReference>
<dbReference type="GO" id="GO:0005886">
    <property type="term" value="C:plasma membrane"/>
    <property type="evidence" value="ECO:0007669"/>
    <property type="project" value="UniProtKB-SubCell"/>
</dbReference>
<keyword evidence="11 14" id="KW-1133">Transmembrane helix</keyword>
<dbReference type="GO" id="GO:0000155">
    <property type="term" value="F:phosphorelay sensor kinase activity"/>
    <property type="evidence" value="ECO:0007669"/>
    <property type="project" value="InterPro"/>
</dbReference>
<evidence type="ECO:0000256" key="7">
    <source>
        <dbReference type="ARBA" id="ARBA00022692"/>
    </source>
</evidence>
<dbReference type="InterPro" id="IPR005467">
    <property type="entry name" value="His_kinase_dom"/>
</dbReference>
<keyword evidence="6" id="KW-0808">Transferase</keyword>
<keyword evidence="10" id="KW-0067">ATP-binding</keyword>
<name>A0A4V3RL09_9CLOT</name>
<feature type="transmembrane region" description="Helical" evidence="14">
    <location>
        <begin position="12"/>
        <end position="30"/>
    </location>
</feature>
<feature type="transmembrane region" description="Helical" evidence="14">
    <location>
        <begin position="415"/>
        <end position="441"/>
    </location>
</feature>
<evidence type="ECO:0000256" key="12">
    <source>
        <dbReference type="ARBA" id="ARBA00023012"/>
    </source>
</evidence>
<dbReference type="RefSeq" id="WP_136007606.1">
    <property type="nucleotide sequence ID" value="NZ_SRYR01000008.1"/>
</dbReference>
<comment type="caution">
    <text evidence="16">The sequence shown here is derived from an EMBL/GenBank/DDBJ whole genome shotgun (WGS) entry which is preliminary data.</text>
</comment>
<evidence type="ECO:0000313" key="16">
    <source>
        <dbReference type="EMBL" id="TGY41340.1"/>
    </source>
</evidence>
<dbReference type="EC" id="2.7.13.3" evidence="3"/>
<evidence type="ECO:0000256" key="9">
    <source>
        <dbReference type="ARBA" id="ARBA00022777"/>
    </source>
</evidence>
<keyword evidence="9 16" id="KW-0418">Kinase</keyword>
<evidence type="ECO:0000256" key="14">
    <source>
        <dbReference type="SAM" id="Phobius"/>
    </source>
</evidence>
<dbReference type="SMART" id="SM00387">
    <property type="entry name" value="HATPase_c"/>
    <property type="match status" value="1"/>
</dbReference>
<dbReference type="PANTHER" id="PTHR45528:SF1">
    <property type="entry name" value="SENSOR HISTIDINE KINASE CPXA"/>
    <property type="match status" value="1"/>
</dbReference>
<keyword evidence="13 14" id="KW-0472">Membrane</keyword>
<dbReference type="SUPFAM" id="SSF47384">
    <property type="entry name" value="Homodimeric domain of signal transducing histidine kinase"/>
    <property type="match status" value="1"/>
</dbReference>
<evidence type="ECO:0000256" key="2">
    <source>
        <dbReference type="ARBA" id="ARBA00004651"/>
    </source>
</evidence>
<dbReference type="Pfam" id="PF02518">
    <property type="entry name" value="HATPase_c"/>
    <property type="match status" value="1"/>
</dbReference>
<evidence type="ECO:0000256" key="3">
    <source>
        <dbReference type="ARBA" id="ARBA00012438"/>
    </source>
</evidence>
<evidence type="ECO:0000256" key="11">
    <source>
        <dbReference type="ARBA" id="ARBA00022989"/>
    </source>
</evidence>
<feature type="transmembrane region" description="Helical" evidence="14">
    <location>
        <begin position="263"/>
        <end position="281"/>
    </location>
</feature>
<dbReference type="PANTHER" id="PTHR45528">
    <property type="entry name" value="SENSOR HISTIDINE KINASE CPXA"/>
    <property type="match status" value="1"/>
</dbReference>
<dbReference type="InterPro" id="IPR036890">
    <property type="entry name" value="HATPase_C_sf"/>
</dbReference>
<evidence type="ECO:0000256" key="1">
    <source>
        <dbReference type="ARBA" id="ARBA00000085"/>
    </source>
</evidence>
<comment type="catalytic activity">
    <reaction evidence="1">
        <text>ATP + protein L-histidine = ADP + protein N-phospho-L-histidine.</text>
        <dbReference type="EC" id="2.7.13.3"/>
    </reaction>
</comment>
<evidence type="ECO:0000256" key="8">
    <source>
        <dbReference type="ARBA" id="ARBA00022741"/>
    </source>
</evidence>
<evidence type="ECO:0000259" key="15">
    <source>
        <dbReference type="PROSITE" id="PS50109"/>
    </source>
</evidence>
<dbReference type="Proteomes" id="UP000306888">
    <property type="component" value="Unassembled WGS sequence"/>
</dbReference>
<reference evidence="16 17" key="1">
    <citation type="submission" date="2019-04" db="EMBL/GenBank/DDBJ databases">
        <title>Microbes associate with the intestines of laboratory mice.</title>
        <authorList>
            <person name="Navarre W."/>
            <person name="Wong E."/>
            <person name="Huang K."/>
            <person name="Tropini C."/>
            <person name="Ng K."/>
            <person name="Yu B."/>
        </authorList>
    </citation>
    <scope>NUCLEOTIDE SEQUENCE [LARGE SCALE GENOMIC DNA]</scope>
    <source>
        <strain evidence="16 17">NM50_B9-20</strain>
    </source>
</reference>
<sequence length="714" mass="83102">MDTKSTKNKIIKDLGIIALVTLVICFAISLKKTITEYSRLERDYGSSYLIDHSLISNIQYYDSVIAEYSKNYKDIDGNKKEDVYKKQVEEYKRRQEEEVKLSEKSIREDGKADNLPEEEINKLIEEAKKIILSDESYVDDLFYSAKNNFQYLLSNNINLEFFFKDSSGDIITNINDNDIENKINSEEFIKDNKYYYVYFPAEDPSVNKEKYSSGLEKLYNSLNYSDKETLRFYRFPKKPVKGDYLYDVWEQRDVAVKSLYKNGLKSSVYAILTLAIVYILYKKRKDSEMTIIEKLYIKVPIDIRAIIFIHSINSIKNLIFNIIPYFSFDEYSVNGIIYVIPLIVLDFYLIKDVILILEGRRQLGKIFIFKIYKLIKNNTKSTNFIKSNKFKISFIVIMSILALISLWVYKNSWWYMYEIAAGIFLAFYTIVTVIIFIVFILDASKLDLKVLEISKGNYNNKNESKTVMLKSIENNLITIEDGLKDAIEKAVVSEKMKSELITNVSHDLKTPLTSIINYIDLLKEDVSDEKKARYIEVLEMKAKRLKVLIEDLFEASKAASGNMNFKKEDLNITSLLRQVLGELEEKISKADLNVVTKWPEEKVMLYLDGRKTYRVYENLVNNIIKYSMKNSRVYIEIINDENYATVVMKNISAYQIDFTTEEIVERFKRGDQSRTTEGSGLGLSIAKSIVELQGGEFKIEIDGDLFKVSTKFKK</sequence>
<dbReference type="Gene3D" id="1.10.287.130">
    <property type="match status" value="1"/>
</dbReference>
<dbReference type="AlphaFoldDB" id="A0A4V3RL09"/>
<dbReference type="GO" id="GO:0005524">
    <property type="term" value="F:ATP binding"/>
    <property type="evidence" value="ECO:0007669"/>
    <property type="project" value="UniProtKB-KW"/>
</dbReference>
<dbReference type="OrthoDB" id="9792991at2"/>
<comment type="subcellular location">
    <subcellularLocation>
        <location evidence="2">Cell membrane</location>
        <topology evidence="2">Multi-pass membrane protein</topology>
    </subcellularLocation>
</comment>
<keyword evidence="4" id="KW-1003">Cell membrane</keyword>
<evidence type="ECO:0000256" key="13">
    <source>
        <dbReference type="ARBA" id="ARBA00023136"/>
    </source>
</evidence>
<dbReference type="InterPro" id="IPR003661">
    <property type="entry name" value="HisK_dim/P_dom"/>
</dbReference>
<dbReference type="SMART" id="SM00388">
    <property type="entry name" value="HisKA"/>
    <property type="match status" value="1"/>
</dbReference>
<evidence type="ECO:0000256" key="6">
    <source>
        <dbReference type="ARBA" id="ARBA00022679"/>
    </source>
</evidence>
<dbReference type="InterPro" id="IPR036097">
    <property type="entry name" value="HisK_dim/P_sf"/>
</dbReference>
<evidence type="ECO:0000256" key="5">
    <source>
        <dbReference type="ARBA" id="ARBA00022553"/>
    </source>
</evidence>
<keyword evidence="5" id="KW-0597">Phosphoprotein</keyword>
<dbReference type="Pfam" id="PF00512">
    <property type="entry name" value="HisKA"/>
    <property type="match status" value="1"/>
</dbReference>
<gene>
    <name evidence="16" type="ORF">E5347_12720</name>
</gene>
<feature type="transmembrane region" description="Helical" evidence="14">
    <location>
        <begin position="335"/>
        <end position="357"/>
    </location>
</feature>
<dbReference type="FunFam" id="1.10.287.130:FF:000001">
    <property type="entry name" value="Two-component sensor histidine kinase"/>
    <property type="match status" value="1"/>
</dbReference>
<feature type="domain" description="Histidine kinase" evidence="15">
    <location>
        <begin position="503"/>
        <end position="714"/>
    </location>
</feature>
<keyword evidence="12" id="KW-0902">Two-component regulatory system</keyword>
<organism evidence="16 17">
    <name type="scientific">Clostridium sartagoforme</name>
    <dbReference type="NCBI Taxonomy" id="84031"/>
    <lineage>
        <taxon>Bacteria</taxon>
        <taxon>Bacillati</taxon>
        <taxon>Bacillota</taxon>
        <taxon>Clostridia</taxon>
        <taxon>Eubacteriales</taxon>
        <taxon>Clostridiaceae</taxon>
        <taxon>Clostridium</taxon>
    </lineage>
</organism>
<proteinExistence type="predicted"/>
<keyword evidence="8" id="KW-0547">Nucleotide-binding</keyword>
<keyword evidence="17" id="KW-1185">Reference proteome</keyword>
<protein>
    <recommendedName>
        <fullName evidence="3">histidine kinase</fullName>
        <ecNumber evidence="3">2.7.13.3</ecNumber>
    </recommendedName>
</protein>
<dbReference type="InterPro" id="IPR003594">
    <property type="entry name" value="HATPase_dom"/>
</dbReference>
<dbReference type="PROSITE" id="PS50109">
    <property type="entry name" value="HIS_KIN"/>
    <property type="match status" value="1"/>
</dbReference>
<dbReference type="InterPro" id="IPR050398">
    <property type="entry name" value="HssS/ArlS-like"/>
</dbReference>
<keyword evidence="7 14" id="KW-0812">Transmembrane</keyword>
<dbReference type="EMBL" id="SRYR01000008">
    <property type="protein sequence ID" value="TGY41340.1"/>
    <property type="molecule type" value="Genomic_DNA"/>
</dbReference>
<dbReference type="Gene3D" id="3.30.565.10">
    <property type="entry name" value="Histidine kinase-like ATPase, C-terminal domain"/>
    <property type="match status" value="1"/>
</dbReference>
<evidence type="ECO:0000256" key="4">
    <source>
        <dbReference type="ARBA" id="ARBA00022475"/>
    </source>
</evidence>
<evidence type="ECO:0000256" key="10">
    <source>
        <dbReference type="ARBA" id="ARBA00022840"/>
    </source>
</evidence>
<accession>A0A4V3RL09</accession>
<feature type="transmembrane region" description="Helical" evidence="14">
    <location>
        <begin position="390"/>
        <end position="409"/>
    </location>
</feature>
<dbReference type="SUPFAM" id="SSF55874">
    <property type="entry name" value="ATPase domain of HSP90 chaperone/DNA topoisomerase II/histidine kinase"/>
    <property type="match status" value="1"/>
</dbReference>